<dbReference type="InterPro" id="IPR020846">
    <property type="entry name" value="MFS_dom"/>
</dbReference>
<feature type="domain" description="Major facilitator superfamily (MFS) profile" evidence="7">
    <location>
        <begin position="1"/>
        <end position="317"/>
    </location>
</feature>
<dbReference type="AlphaFoldDB" id="A0A9W8L369"/>
<evidence type="ECO:0000313" key="9">
    <source>
        <dbReference type="Proteomes" id="UP001151516"/>
    </source>
</evidence>
<gene>
    <name evidence="8" type="ORF">IWW39_004634</name>
</gene>
<keyword evidence="5 6" id="KW-0472">Membrane</keyword>
<keyword evidence="4 6" id="KW-1133">Transmembrane helix</keyword>
<dbReference type="EMBL" id="JANBTX010000182">
    <property type="protein sequence ID" value="KAJ2684885.1"/>
    <property type="molecule type" value="Genomic_DNA"/>
</dbReference>
<feature type="transmembrane region" description="Helical" evidence="6">
    <location>
        <begin position="174"/>
        <end position="197"/>
    </location>
</feature>
<evidence type="ECO:0000256" key="5">
    <source>
        <dbReference type="ARBA" id="ARBA00023136"/>
    </source>
</evidence>
<evidence type="ECO:0000256" key="4">
    <source>
        <dbReference type="ARBA" id="ARBA00022989"/>
    </source>
</evidence>
<dbReference type="PROSITE" id="PS50850">
    <property type="entry name" value="MFS"/>
    <property type="match status" value="1"/>
</dbReference>
<dbReference type="PANTHER" id="PTHR23501">
    <property type="entry name" value="MAJOR FACILITATOR SUPERFAMILY"/>
    <property type="match status" value="1"/>
</dbReference>
<dbReference type="InterPro" id="IPR036259">
    <property type="entry name" value="MFS_trans_sf"/>
</dbReference>
<organism evidence="8 9">
    <name type="scientific">Coemansia spiralis</name>
    <dbReference type="NCBI Taxonomy" id="417178"/>
    <lineage>
        <taxon>Eukaryota</taxon>
        <taxon>Fungi</taxon>
        <taxon>Fungi incertae sedis</taxon>
        <taxon>Zoopagomycota</taxon>
        <taxon>Kickxellomycotina</taxon>
        <taxon>Kickxellomycetes</taxon>
        <taxon>Kickxellales</taxon>
        <taxon>Kickxellaceae</taxon>
        <taxon>Coemansia</taxon>
    </lineage>
</organism>
<dbReference type="GO" id="GO:0022857">
    <property type="term" value="F:transmembrane transporter activity"/>
    <property type="evidence" value="ECO:0007669"/>
    <property type="project" value="InterPro"/>
</dbReference>
<evidence type="ECO:0000256" key="1">
    <source>
        <dbReference type="ARBA" id="ARBA00004127"/>
    </source>
</evidence>
<feature type="transmembrane region" description="Helical" evidence="6">
    <location>
        <begin position="35"/>
        <end position="54"/>
    </location>
</feature>
<feature type="transmembrane region" description="Helical" evidence="6">
    <location>
        <begin position="264"/>
        <end position="285"/>
    </location>
</feature>
<feature type="non-terminal residue" evidence="8">
    <location>
        <position position="317"/>
    </location>
</feature>
<name>A0A9W8L369_9FUNG</name>
<dbReference type="Pfam" id="PF07690">
    <property type="entry name" value="MFS_1"/>
    <property type="match status" value="1"/>
</dbReference>
<evidence type="ECO:0000256" key="6">
    <source>
        <dbReference type="SAM" id="Phobius"/>
    </source>
</evidence>
<feature type="transmembrane region" description="Helical" evidence="6">
    <location>
        <begin position="6"/>
        <end position="28"/>
    </location>
</feature>
<dbReference type="InterPro" id="IPR011701">
    <property type="entry name" value="MFS"/>
</dbReference>
<dbReference type="Gene3D" id="1.20.1250.20">
    <property type="entry name" value="MFS general substrate transporter like domains"/>
    <property type="match status" value="2"/>
</dbReference>
<feature type="transmembrane region" description="Helical" evidence="6">
    <location>
        <begin position="135"/>
        <end position="154"/>
    </location>
</feature>
<dbReference type="GO" id="GO:0005886">
    <property type="term" value="C:plasma membrane"/>
    <property type="evidence" value="ECO:0007669"/>
    <property type="project" value="TreeGrafter"/>
</dbReference>
<comment type="caution">
    <text evidence="8">The sequence shown here is derived from an EMBL/GenBank/DDBJ whole genome shotgun (WGS) entry which is preliminary data.</text>
</comment>
<protein>
    <recommendedName>
        <fullName evidence="7">Major facilitator superfamily (MFS) profile domain-containing protein</fullName>
    </recommendedName>
</protein>
<feature type="transmembrane region" description="Helical" evidence="6">
    <location>
        <begin position="209"/>
        <end position="230"/>
    </location>
</feature>
<feature type="transmembrane region" description="Helical" evidence="6">
    <location>
        <begin position="104"/>
        <end position="123"/>
    </location>
</feature>
<dbReference type="OrthoDB" id="10021397at2759"/>
<evidence type="ECO:0000259" key="7">
    <source>
        <dbReference type="PROSITE" id="PS50850"/>
    </source>
</evidence>
<dbReference type="SUPFAM" id="SSF103473">
    <property type="entry name" value="MFS general substrate transporter"/>
    <property type="match status" value="2"/>
</dbReference>
<accession>A0A9W8L369</accession>
<keyword evidence="9" id="KW-1185">Reference proteome</keyword>
<sequence>MLIAGRTIAGVGGSGLMSLCFVVVGDFVPTAKSPMYISVFAMVWAIASVAGPLLGGVFADKTGFKWGFYINPCIQAVVIVLIGLCMRLPRPQGSALEKLKRIDFLGVVTIVAGIVLLQLGLTWGGQEYPWKSAPVIISIILGVLVLICFGVVEAKVPVEPIMPLRLFQRHNTRLMFIAQIFFGMSFFLPIFYFPIYLSVARNATAIDAGTHLISLMLAISVASVVSGLLITKTGIYLPFIWSGVAINVTGMGLFALVGTDPSNGLLIGVPIVFGLGIGLAMQPMLSCAQNAVDQKDIATTTTLFITIRMLGSAIGLA</sequence>
<feature type="transmembrane region" description="Helical" evidence="6">
    <location>
        <begin position="66"/>
        <end position="84"/>
    </location>
</feature>
<proteinExistence type="predicted"/>
<dbReference type="GO" id="GO:0012505">
    <property type="term" value="C:endomembrane system"/>
    <property type="evidence" value="ECO:0007669"/>
    <property type="project" value="UniProtKB-SubCell"/>
</dbReference>
<comment type="subcellular location">
    <subcellularLocation>
        <location evidence="1">Endomembrane system</location>
        <topology evidence="1">Multi-pass membrane protein</topology>
    </subcellularLocation>
</comment>
<dbReference type="Proteomes" id="UP001151516">
    <property type="component" value="Unassembled WGS sequence"/>
</dbReference>
<evidence type="ECO:0000256" key="2">
    <source>
        <dbReference type="ARBA" id="ARBA00022448"/>
    </source>
</evidence>
<keyword evidence="3 6" id="KW-0812">Transmembrane</keyword>
<keyword evidence="2" id="KW-0813">Transport</keyword>
<dbReference type="PANTHER" id="PTHR23501:SF191">
    <property type="entry name" value="VACUOLAR BASIC AMINO ACID TRANSPORTER 4"/>
    <property type="match status" value="1"/>
</dbReference>
<feature type="transmembrane region" description="Helical" evidence="6">
    <location>
        <begin position="237"/>
        <end position="258"/>
    </location>
</feature>
<evidence type="ECO:0000256" key="3">
    <source>
        <dbReference type="ARBA" id="ARBA00022692"/>
    </source>
</evidence>
<reference evidence="8" key="1">
    <citation type="submission" date="2022-07" db="EMBL/GenBank/DDBJ databases">
        <title>Phylogenomic reconstructions and comparative analyses of Kickxellomycotina fungi.</title>
        <authorList>
            <person name="Reynolds N.K."/>
            <person name="Stajich J.E."/>
            <person name="Barry K."/>
            <person name="Grigoriev I.V."/>
            <person name="Crous P."/>
            <person name="Smith M.E."/>
        </authorList>
    </citation>
    <scope>NUCLEOTIDE SEQUENCE</scope>
    <source>
        <strain evidence="8">CBS 109367</strain>
    </source>
</reference>
<evidence type="ECO:0000313" key="8">
    <source>
        <dbReference type="EMBL" id="KAJ2684885.1"/>
    </source>
</evidence>